<organism evidence="1 2">
    <name type="scientific">Panagrolaimus davidi</name>
    <dbReference type="NCBI Taxonomy" id="227884"/>
    <lineage>
        <taxon>Eukaryota</taxon>
        <taxon>Metazoa</taxon>
        <taxon>Ecdysozoa</taxon>
        <taxon>Nematoda</taxon>
        <taxon>Chromadorea</taxon>
        <taxon>Rhabditida</taxon>
        <taxon>Tylenchina</taxon>
        <taxon>Panagrolaimomorpha</taxon>
        <taxon>Panagrolaimoidea</taxon>
        <taxon>Panagrolaimidae</taxon>
        <taxon>Panagrolaimus</taxon>
    </lineage>
</organism>
<accession>A0A914PIN9</accession>
<sequence>MTTGSNFLRPDLLNYKTAANLAYNNHIKELIASGRKIYHFGFGESPFAVPEAFQQGLIESADRNEYLSVEGL</sequence>
<keyword evidence="1" id="KW-1185">Reference proteome</keyword>
<dbReference type="Proteomes" id="UP000887578">
    <property type="component" value="Unplaced"/>
</dbReference>
<evidence type="ECO:0000313" key="1">
    <source>
        <dbReference type="Proteomes" id="UP000887578"/>
    </source>
</evidence>
<name>A0A914PIN9_9BILA</name>
<reference evidence="2" key="1">
    <citation type="submission" date="2022-11" db="UniProtKB">
        <authorList>
            <consortium name="WormBaseParasite"/>
        </authorList>
    </citation>
    <scope>IDENTIFICATION</scope>
</reference>
<dbReference type="WBParaSite" id="PDA_v2.g18245.t1">
    <property type="protein sequence ID" value="PDA_v2.g18245.t1"/>
    <property type="gene ID" value="PDA_v2.g18245"/>
</dbReference>
<dbReference type="AlphaFoldDB" id="A0A914PIN9"/>
<evidence type="ECO:0000313" key="2">
    <source>
        <dbReference type="WBParaSite" id="PDA_v2.g18245.t1"/>
    </source>
</evidence>
<protein>
    <submittedName>
        <fullName evidence="2">Aspartate aminotransferase</fullName>
    </submittedName>
</protein>
<dbReference type="InterPro" id="IPR015422">
    <property type="entry name" value="PyrdxlP-dep_Trfase_small"/>
</dbReference>
<proteinExistence type="predicted"/>
<dbReference type="Gene3D" id="3.90.1150.10">
    <property type="entry name" value="Aspartate Aminotransferase, domain 1"/>
    <property type="match status" value="1"/>
</dbReference>